<comment type="function">
    <text evidence="2">Secreted tripeptidyl-peptidase which degrades proteins at acidic pHs and is involved in virulence.</text>
</comment>
<dbReference type="Pfam" id="PF00082">
    <property type="entry name" value="Peptidase_S8"/>
    <property type="match status" value="1"/>
</dbReference>
<feature type="active site" description="Charge relay system" evidence="11">
    <location>
        <position position="324"/>
    </location>
</feature>
<comment type="subcellular location">
    <subcellularLocation>
        <location evidence="3">Secreted</location>
        <location evidence="3">Extracellular space</location>
    </subcellularLocation>
</comment>
<keyword evidence="8 11" id="KW-0720">Serine protease</keyword>
<keyword evidence="7 11" id="KW-0378">Hydrolase</keyword>
<feature type="binding site" evidence="11">
    <location>
        <position position="649"/>
    </location>
    <ligand>
        <name>Ca(2+)</name>
        <dbReference type="ChEBI" id="CHEBI:29108"/>
    </ligand>
</feature>
<dbReference type="GeneID" id="70182484"/>
<dbReference type="Proteomes" id="UP000756346">
    <property type="component" value="Unassembled WGS sequence"/>
</dbReference>
<dbReference type="SMART" id="SM00944">
    <property type="entry name" value="Pro-kuma_activ"/>
    <property type="match status" value="1"/>
</dbReference>
<keyword evidence="5 11" id="KW-0645">Protease</keyword>
<evidence type="ECO:0000256" key="12">
    <source>
        <dbReference type="SAM" id="MobiDB-lite"/>
    </source>
</evidence>
<dbReference type="SUPFAM" id="SSF54897">
    <property type="entry name" value="Protease propeptides/inhibitors"/>
    <property type="match status" value="1"/>
</dbReference>
<dbReference type="EMBL" id="JAGTJQ010000002">
    <property type="protein sequence ID" value="KAH7038297.1"/>
    <property type="molecule type" value="Genomic_DNA"/>
</dbReference>
<comment type="catalytic activity">
    <reaction evidence="1">
        <text>Release of an N-terminal tripeptide from a polypeptide.</text>
        <dbReference type="EC" id="3.4.14.10"/>
    </reaction>
</comment>
<evidence type="ECO:0000256" key="5">
    <source>
        <dbReference type="ARBA" id="ARBA00022670"/>
    </source>
</evidence>
<comment type="cofactor">
    <cofactor evidence="11">
        <name>Ca(2+)</name>
        <dbReference type="ChEBI" id="CHEBI:29108"/>
    </cofactor>
    <text evidence="11">Binds 1 Ca(2+) ion per subunit.</text>
</comment>
<dbReference type="InterPro" id="IPR015366">
    <property type="entry name" value="S53_propep"/>
</dbReference>
<evidence type="ECO:0000313" key="16">
    <source>
        <dbReference type="Proteomes" id="UP000756346"/>
    </source>
</evidence>
<keyword evidence="10" id="KW-0865">Zymogen</keyword>
<evidence type="ECO:0000256" key="1">
    <source>
        <dbReference type="ARBA" id="ARBA00001910"/>
    </source>
</evidence>
<dbReference type="GO" id="GO:0006508">
    <property type="term" value="P:proteolysis"/>
    <property type="evidence" value="ECO:0007669"/>
    <property type="project" value="UniProtKB-KW"/>
</dbReference>
<feature type="active site" description="Charge relay system" evidence="11">
    <location>
        <position position="328"/>
    </location>
</feature>
<evidence type="ECO:0000256" key="3">
    <source>
        <dbReference type="ARBA" id="ARBA00004239"/>
    </source>
</evidence>
<dbReference type="OrthoDB" id="409122at2759"/>
<feature type="binding site" evidence="11">
    <location>
        <position position="668"/>
    </location>
    <ligand>
        <name>Ca(2+)</name>
        <dbReference type="ChEBI" id="CHEBI:29108"/>
    </ligand>
</feature>
<protein>
    <recommendedName>
        <fullName evidence="4">tripeptidyl-peptidase II</fullName>
        <ecNumber evidence="4">3.4.14.10</ecNumber>
    </recommendedName>
</protein>
<feature type="active site" description="Charge relay system" evidence="11">
    <location>
        <position position="608"/>
    </location>
</feature>
<evidence type="ECO:0000256" key="11">
    <source>
        <dbReference type="PROSITE-ProRule" id="PRU01032"/>
    </source>
</evidence>
<evidence type="ECO:0000256" key="4">
    <source>
        <dbReference type="ARBA" id="ARBA00012462"/>
    </source>
</evidence>
<organism evidence="15 16">
    <name type="scientific">Microdochium trichocladiopsis</name>
    <dbReference type="NCBI Taxonomy" id="1682393"/>
    <lineage>
        <taxon>Eukaryota</taxon>
        <taxon>Fungi</taxon>
        <taxon>Dikarya</taxon>
        <taxon>Ascomycota</taxon>
        <taxon>Pezizomycotina</taxon>
        <taxon>Sordariomycetes</taxon>
        <taxon>Xylariomycetidae</taxon>
        <taxon>Xylariales</taxon>
        <taxon>Microdochiaceae</taxon>
        <taxon>Microdochium</taxon>
    </lineage>
</organism>
<dbReference type="GO" id="GO:0046872">
    <property type="term" value="F:metal ion binding"/>
    <property type="evidence" value="ECO:0007669"/>
    <property type="project" value="UniProtKB-UniRule"/>
</dbReference>
<evidence type="ECO:0000256" key="8">
    <source>
        <dbReference type="ARBA" id="ARBA00022825"/>
    </source>
</evidence>
<keyword evidence="16" id="KW-1185">Reference proteome</keyword>
<feature type="chain" id="PRO_5040142767" description="tripeptidyl-peptidase II" evidence="13">
    <location>
        <begin position="22"/>
        <end position="690"/>
    </location>
</feature>
<evidence type="ECO:0000259" key="14">
    <source>
        <dbReference type="PROSITE" id="PS51695"/>
    </source>
</evidence>
<dbReference type="PANTHER" id="PTHR14218">
    <property type="entry name" value="PROTEASE S8 TRIPEPTIDYL PEPTIDASE I CLN2"/>
    <property type="match status" value="1"/>
</dbReference>
<dbReference type="CDD" id="cd11377">
    <property type="entry name" value="Pro-peptidase_S53"/>
    <property type="match status" value="1"/>
</dbReference>
<dbReference type="PROSITE" id="PS51695">
    <property type="entry name" value="SEDOLISIN"/>
    <property type="match status" value="1"/>
</dbReference>
<dbReference type="InterPro" id="IPR000209">
    <property type="entry name" value="Peptidase_S8/S53_dom"/>
</dbReference>
<feature type="region of interest" description="Disordered" evidence="12">
    <location>
        <begin position="196"/>
        <end position="215"/>
    </location>
</feature>
<evidence type="ECO:0000256" key="13">
    <source>
        <dbReference type="SAM" id="SignalP"/>
    </source>
</evidence>
<evidence type="ECO:0000256" key="10">
    <source>
        <dbReference type="ARBA" id="ARBA00023145"/>
    </source>
</evidence>
<accession>A0A9P8YG72</accession>
<feature type="signal peptide" evidence="13">
    <location>
        <begin position="1"/>
        <end position="21"/>
    </location>
</feature>
<dbReference type="InterPro" id="IPR030400">
    <property type="entry name" value="Sedolisin_dom"/>
</dbReference>
<dbReference type="Pfam" id="PF09286">
    <property type="entry name" value="Pro-kuma_activ"/>
    <property type="match status" value="1"/>
</dbReference>
<dbReference type="RefSeq" id="XP_046017418.1">
    <property type="nucleotide sequence ID" value="XM_046152938.1"/>
</dbReference>
<evidence type="ECO:0000313" key="15">
    <source>
        <dbReference type="EMBL" id="KAH7038297.1"/>
    </source>
</evidence>
<dbReference type="InterPro" id="IPR050819">
    <property type="entry name" value="Tripeptidyl-peptidase_I"/>
</dbReference>
<feature type="binding site" evidence="11">
    <location>
        <position position="650"/>
    </location>
    <ligand>
        <name>Ca(2+)</name>
        <dbReference type="ChEBI" id="CHEBI:29108"/>
    </ligand>
</feature>
<sequence>MLLIQLAAAVASGLAIHGAGASPVLASKRYVPATHSLHERHEPQQAAHWSRRSKVPSSALLPVRIGLAQGNLQAGHERLLAISDKTSEHYGKHMTAEEVIDFFAPPQSLVDAVADWVSSAGISRERIGHSANKQWLQFDATAKEVEELLYAEFHVWQHKDGFEDISTDAYHVPSHIKEHIDYITPGTRLRAIKRTAEAKGQQKKQRRSGDLNIRPEPLYRTSFKGQPDPFVINATSCDVNIVADCLRQQYGITQLQGKAQPGNELGIFESLDDHYSKHDLDVFFSTLYPHIPNGTYPIEKGIDGAVGAVEEATTIPIDAGPGGESSLDFDSAIPLIYPQKTVLFQTDDEWYEQDQVKNTTKFFGFYNTFLDAIDGSYCSYQGGNCNTADCLDPTYPDPNPGGYKGNLQCGVYKPTNVISVSYGASGLPDNYIRRQCHELMKLGLQGTTVIASSGDDGVGRPGTCPLGAAGQPVFYTNMLAECPYALSVGSTELNRFNNTNGYPTAPPTGFEKLDEIATRRFFSGGGFSNAFDAPEWQKAAVAKYFSANTPQKLGFTGYDQPVKDSDFSKVKGNARYYKHGRGYPDIAAIGDRQVVYFGGLWYHIGGTSLSAPVVASMVTLVNEERLKKGKGPVGFFTPALYANPSVLHDITVGSAAGCNTTGFPAGQGWDPVSGWGSPIFPKFSALLQSL</sequence>
<evidence type="ECO:0000256" key="7">
    <source>
        <dbReference type="ARBA" id="ARBA00022801"/>
    </source>
</evidence>
<dbReference type="SUPFAM" id="SSF52743">
    <property type="entry name" value="Subtilisin-like"/>
    <property type="match status" value="1"/>
</dbReference>
<reference evidence="15" key="1">
    <citation type="journal article" date="2021" name="Nat. Commun.">
        <title>Genetic determinants of endophytism in the Arabidopsis root mycobiome.</title>
        <authorList>
            <person name="Mesny F."/>
            <person name="Miyauchi S."/>
            <person name="Thiergart T."/>
            <person name="Pickel B."/>
            <person name="Atanasova L."/>
            <person name="Karlsson M."/>
            <person name="Huettel B."/>
            <person name="Barry K.W."/>
            <person name="Haridas S."/>
            <person name="Chen C."/>
            <person name="Bauer D."/>
            <person name="Andreopoulos W."/>
            <person name="Pangilinan J."/>
            <person name="LaButti K."/>
            <person name="Riley R."/>
            <person name="Lipzen A."/>
            <person name="Clum A."/>
            <person name="Drula E."/>
            <person name="Henrissat B."/>
            <person name="Kohler A."/>
            <person name="Grigoriev I.V."/>
            <person name="Martin F.M."/>
            <person name="Hacquard S."/>
        </authorList>
    </citation>
    <scope>NUCLEOTIDE SEQUENCE</scope>
    <source>
        <strain evidence="15">MPI-CAGE-CH-0230</strain>
    </source>
</reference>
<evidence type="ECO:0000256" key="6">
    <source>
        <dbReference type="ARBA" id="ARBA00022723"/>
    </source>
</evidence>
<dbReference type="CDD" id="cd04056">
    <property type="entry name" value="Peptidases_S53"/>
    <property type="match status" value="1"/>
</dbReference>
<proteinExistence type="predicted"/>
<dbReference type="EC" id="3.4.14.10" evidence="4"/>
<name>A0A9P8YG72_9PEZI</name>
<keyword evidence="6 11" id="KW-0479">Metal-binding</keyword>
<dbReference type="GO" id="GO:0004252">
    <property type="term" value="F:serine-type endopeptidase activity"/>
    <property type="evidence" value="ECO:0007669"/>
    <property type="project" value="UniProtKB-UniRule"/>
</dbReference>
<evidence type="ECO:0000256" key="9">
    <source>
        <dbReference type="ARBA" id="ARBA00022837"/>
    </source>
</evidence>
<feature type="binding site" evidence="11">
    <location>
        <position position="670"/>
    </location>
    <ligand>
        <name>Ca(2+)</name>
        <dbReference type="ChEBI" id="CHEBI:29108"/>
    </ligand>
</feature>
<keyword evidence="9 11" id="KW-0106">Calcium</keyword>
<feature type="domain" description="Peptidase S53" evidence="14">
    <location>
        <begin position="240"/>
        <end position="690"/>
    </location>
</feature>
<gene>
    <name evidence="15" type="ORF">B0I36DRAFT_315962</name>
</gene>
<evidence type="ECO:0000256" key="2">
    <source>
        <dbReference type="ARBA" id="ARBA00002451"/>
    </source>
</evidence>
<keyword evidence="13" id="KW-0732">Signal</keyword>
<dbReference type="GO" id="GO:0008240">
    <property type="term" value="F:tripeptidyl-peptidase activity"/>
    <property type="evidence" value="ECO:0007669"/>
    <property type="project" value="UniProtKB-EC"/>
</dbReference>
<dbReference type="GO" id="GO:0005576">
    <property type="term" value="C:extracellular region"/>
    <property type="evidence" value="ECO:0007669"/>
    <property type="project" value="UniProtKB-SubCell"/>
</dbReference>
<dbReference type="PANTHER" id="PTHR14218:SF19">
    <property type="entry name" value="SERINE PROTEASE AORO, PUTATIVE (AFU_ORTHOLOGUE AFUA_6G10250)-RELATED"/>
    <property type="match status" value="1"/>
</dbReference>
<dbReference type="Gene3D" id="3.40.50.200">
    <property type="entry name" value="Peptidase S8/S53 domain"/>
    <property type="match status" value="1"/>
</dbReference>
<comment type="caution">
    <text evidence="15">The sequence shown here is derived from an EMBL/GenBank/DDBJ whole genome shotgun (WGS) entry which is preliminary data.</text>
</comment>
<dbReference type="InterPro" id="IPR036852">
    <property type="entry name" value="Peptidase_S8/S53_dom_sf"/>
</dbReference>
<dbReference type="AlphaFoldDB" id="A0A9P8YG72"/>